<proteinExistence type="predicted"/>
<dbReference type="Proteomes" id="UP000029721">
    <property type="component" value="Unassembled WGS sequence"/>
</dbReference>
<reference evidence="2 3" key="1">
    <citation type="submission" date="2014-06" db="EMBL/GenBank/DDBJ databases">
        <title>Draft genome sequence of an extremely salt tolerant bacteria Halomonas salina/CIFRI 1.</title>
        <authorList>
            <person name="Behera B.D."/>
            <person name="Meena D.K."/>
            <person name="Das P."/>
            <person name="Maharana J."/>
            <person name="Paria P."/>
            <person name="Sharma A.P."/>
            <person name="Shamsudheen K.V."/>
            <person name="Rijit J."/>
            <person name="Dixit V."/>
            <person name="Verma A."/>
            <person name="Scaria V."/>
            <person name="Sivasubbu S."/>
        </authorList>
    </citation>
    <scope>NUCLEOTIDE SEQUENCE [LARGE SCALE GENOMIC DNA]</scope>
    <source>
        <strain evidence="2 3">CIFRI 1</strain>
    </source>
</reference>
<gene>
    <name evidence="2" type="ORF">FP66_08245</name>
</gene>
<evidence type="ECO:0000313" key="2">
    <source>
        <dbReference type="EMBL" id="KGE77756.1"/>
    </source>
</evidence>
<name>A0ABR4WSS2_9GAMM</name>
<dbReference type="EMBL" id="JOKD01000031">
    <property type="protein sequence ID" value="KGE77756.1"/>
    <property type="molecule type" value="Genomic_DNA"/>
</dbReference>
<sequence>MADGTVVLPDGGCAVRGTFLSLMQWRYLMKRILISTLLAAALGASVSTMAMEREAPVITPSAVDRQDIGVEVIRQADAPLMLAVGDAWEARGQRLSQPLTPKRTRSMPRREVRDTNPWWR</sequence>
<evidence type="ECO:0000313" key="3">
    <source>
        <dbReference type="Proteomes" id="UP000029721"/>
    </source>
</evidence>
<organism evidence="2 3">
    <name type="scientific">Halomonas salina</name>
    <dbReference type="NCBI Taxonomy" id="42565"/>
    <lineage>
        <taxon>Bacteria</taxon>
        <taxon>Pseudomonadati</taxon>
        <taxon>Pseudomonadota</taxon>
        <taxon>Gammaproteobacteria</taxon>
        <taxon>Oceanospirillales</taxon>
        <taxon>Halomonadaceae</taxon>
        <taxon>Halomonas</taxon>
    </lineage>
</organism>
<feature type="region of interest" description="Disordered" evidence="1">
    <location>
        <begin position="93"/>
        <end position="120"/>
    </location>
</feature>
<accession>A0ABR4WSS2</accession>
<evidence type="ECO:0000256" key="1">
    <source>
        <dbReference type="SAM" id="MobiDB-lite"/>
    </source>
</evidence>
<keyword evidence="3" id="KW-1185">Reference proteome</keyword>
<comment type="caution">
    <text evidence="2">The sequence shown here is derived from an EMBL/GenBank/DDBJ whole genome shotgun (WGS) entry which is preliminary data.</text>
</comment>
<protein>
    <submittedName>
        <fullName evidence="2">Uncharacterized protein</fullName>
    </submittedName>
</protein>